<organism evidence="1 2">
    <name type="scientific">Candidatus Thermofonsia Clade 3 bacterium</name>
    <dbReference type="NCBI Taxonomy" id="2364212"/>
    <lineage>
        <taxon>Bacteria</taxon>
        <taxon>Bacillati</taxon>
        <taxon>Chloroflexota</taxon>
        <taxon>Candidatus Thermofontia</taxon>
        <taxon>Candidatus Thermofonsia Clade 3</taxon>
    </lineage>
</organism>
<name>A0A2M8Q7P7_9CHLR</name>
<dbReference type="InterPro" id="IPR029149">
    <property type="entry name" value="Creatin/AminoP/Spt16_N"/>
</dbReference>
<gene>
    <name evidence="1" type="ORF">CUN48_16860</name>
</gene>
<evidence type="ECO:0000313" key="1">
    <source>
        <dbReference type="EMBL" id="PJF45837.1"/>
    </source>
</evidence>
<comment type="caution">
    <text evidence="1">The sequence shown here is derived from an EMBL/GenBank/DDBJ whole genome shotgun (WGS) entry which is preliminary data.</text>
</comment>
<reference evidence="1 2" key="1">
    <citation type="submission" date="2017-11" db="EMBL/GenBank/DDBJ databases">
        <title>Evolution of Phototrophy in the Chloroflexi Phylum Driven by Horizontal Gene Transfer.</title>
        <authorList>
            <person name="Ward L.M."/>
            <person name="Hemp J."/>
            <person name="Shih P.M."/>
            <person name="Mcglynn S.E."/>
            <person name="Fischer W."/>
        </authorList>
    </citation>
    <scope>NUCLEOTIDE SEQUENCE [LARGE SCALE GENOMIC DNA]</scope>
    <source>
        <strain evidence="1">JP3_7</strain>
    </source>
</reference>
<feature type="non-terminal residue" evidence="1">
    <location>
        <position position="166"/>
    </location>
</feature>
<dbReference type="AlphaFoldDB" id="A0A2M8Q7P7"/>
<sequence>IDGWLLYDFRGSNPVALYVAGLTTSGSRRWFLWIPAQGEPRWLIHAIEGSTFRSVRRELAGEVLTYAGWRELEAKLATLVRSPRGSAQRIAMEYSPFNAIPYVSLVDAGMKELVERVTAAQIVSSADLVQLAQAVLSEAQIASHRRAAAVCLAAKDAAFAFLRARL</sequence>
<accession>A0A2M8Q7P7</accession>
<evidence type="ECO:0000313" key="2">
    <source>
        <dbReference type="Proteomes" id="UP000230790"/>
    </source>
</evidence>
<feature type="non-terminal residue" evidence="1">
    <location>
        <position position="1"/>
    </location>
</feature>
<dbReference type="SUPFAM" id="SSF53092">
    <property type="entry name" value="Creatinase/prolidase N-terminal domain"/>
    <property type="match status" value="1"/>
</dbReference>
<protein>
    <recommendedName>
        <fullName evidence="3">Aminopeptidase P family protein</fullName>
    </recommendedName>
</protein>
<dbReference type="Proteomes" id="UP000230790">
    <property type="component" value="Unassembled WGS sequence"/>
</dbReference>
<proteinExistence type="predicted"/>
<evidence type="ECO:0008006" key="3">
    <source>
        <dbReference type="Google" id="ProtNLM"/>
    </source>
</evidence>
<dbReference type="EMBL" id="PGTN01000709">
    <property type="protein sequence ID" value="PJF45837.1"/>
    <property type="molecule type" value="Genomic_DNA"/>
</dbReference>
<dbReference type="Gene3D" id="3.40.350.10">
    <property type="entry name" value="Creatinase/prolidase N-terminal domain"/>
    <property type="match status" value="1"/>
</dbReference>